<dbReference type="Pfam" id="PF06995">
    <property type="entry name" value="Phage_P2_GpU"/>
    <property type="match status" value="1"/>
</dbReference>
<evidence type="ECO:0000313" key="1">
    <source>
        <dbReference type="EMBL" id="ENU19158.1"/>
    </source>
</evidence>
<reference evidence="1 2" key="1">
    <citation type="submission" date="2013-02" db="EMBL/GenBank/DDBJ databases">
        <title>The Genome Sequence of Acinetobacter sp. ANC 3994.</title>
        <authorList>
            <consortium name="The Broad Institute Genome Sequencing Platform"/>
            <consortium name="The Broad Institute Genome Sequencing Center for Infectious Disease"/>
            <person name="Cerqueira G."/>
            <person name="Feldgarden M."/>
            <person name="Courvalin P."/>
            <person name="Perichon B."/>
            <person name="Grillot-Courvalin C."/>
            <person name="Clermont D."/>
            <person name="Rocha E."/>
            <person name="Yoon E.-J."/>
            <person name="Nemec A."/>
            <person name="Walker B."/>
            <person name="Young S.K."/>
            <person name="Zeng Q."/>
            <person name="Gargeya S."/>
            <person name="Fitzgerald M."/>
            <person name="Haas B."/>
            <person name="Abouelleil A."/>
            <person name="Alvarado L."/>
            <person name="Arachchi H.M."/>
            <person name="Berlin A.M."/>
            <person name="Chapman S.B."/>
            <person name="Dewar J."/>
            <person name="Goldberg J."/>
            <person name="Griggs A."/>
            <person name="Gujja S."/>
            <person name="Hansen M."/>
            <person name="Howarth C."/>
            <person name="Imamovic A."/>
            <person name="Larimer J."/>
            <person name="McCowan C."/>
            <person name="Murphy C."/>
            <person name="Neiman D."/>
            <person name="Pearson M."/>
            <person name="Priest M."/>
            <person name="Roberts A."/>
            <person name="Saif S."/>
            <person name="Shea T."/>
            <person name="Sisk P."/>
            <person name="Sykes S."/>
            <person name="Wortman J."/>
            <person name="Nusbaum C."/>
            <person name="Birren B."/>
        </authorList>
    </citation>
    <scope>NUCLEOTIDE SEQUENCE [LARGE SCALE GENOMIC DNA]</scope>
    <source>
        <strain evidence="1 2">ANC 3994</strain>
    </source>
</reference>
<sequence length="142" mass="15849">MLMSLGQFIFKTSTLAFQEIQRQRAWNYADNAVAFGRPKKQFTGAGADTITLPGLIYEEYGFGTRFALDELASMADTGQGYVLMDGSGYLYGVFVIDSIDETKSILMDNGVPRKIDYTLKLSRTDDERIENQAAPEMMDDSV</sequence>
<accession>N8Q7H5</accession>
<dbReference type="AlphaFoldDB" id="N8Q7H5"/>
<dbReference type="Proteomes" id="UP000013086">
    <property type="component" value="Unassembled WGS sequence"/>
</dbReference>
<dbReference type="EMBL" id="APOH01000015">
    <property type="protein sequence ID" value="ENU19158.1"/>
    <property type="molecule type" value="Genomic_DNA"/>
</dbReference>
<evidence type="ECO:0000313" key="2">
    <source>
        <dbReference type="Proteomes" id="UP000013086"/>
    </source>
</evidence>
<dbReference type="PATRIC" id="fig|1217715.3.peg.1965"/>
<gene>
    <name evidence="1" type="ORF">F994_02014</name>
</gene>
<proteinExistence type="predicted"/>
<dbReference type="OrthoDB" id="1550902at2"/>
<dbReference type="InterPro" id="IPR009734">
    <property type="entry name" value="Myoviridae_GpU"/>
</dbReference>
<dbReference type="RefSeq" id="WP_004648480.1">
    <property type="nucleotide sequence ID" value="NZ_KB849164.1"/>
</dbReference>
<comment type="caution">
    <text evidence="1">The sequence shown here is derived from an EMBL/GenBank/DDBJ whole genome shotgun (WGS) entry which is preliminary data.</text>
</comment>
<organism evidence="1 2">
    <name type="scientific">Acinetobacter bohemicus ANC 3994</name>
    <dbReference type="NCBI Taxonomy" id="1217715"/>
    <lineage>
        <taxon>Bacteria</taxon>
        <taxon>Pseudomonadati</taxon>
        <taxon>Pseudomonadota</taxon>
        <taxon>Gammaproteobacteria</taxon>
        <taxon>Moraxellales</taxon>
        <taxon>Moraxellaceae</taxon>
        <taxon>Acinetobacter</taxon>
    </lineage>
</organism>
<name>N8Q7H5_9GAMM</name>
<dbReference type="InterPro" id="IPR016912">
    <property type="entry name" value="Phage_P2_GpU"/>
</dbReference>
<dbReference type="PIRSF" id="PIRSF029208">
    <property type="entry name" value="Phage_tail_GPU"/>
    <property type="match status" value="1"/>
</dbReference>
<protein>
    <submittedName>
        <fullName evidence="1">Uncharacterized protein</fullName>
    </submittedName>
</protein>
<dbReference type="eggNOG" id="COG3499">
    <property type="taxonomic scope" value="Bacteria"/>
</dbReference>
<dbReference type="HOGENOM" id="CLU_102468_0_0_6"/>